<accession>A0ABD2ZNY6</accession>
<dbReference type="EMBL" id="JBJUIK010000008">
    <property type="protein sequence ID" value="KAL3520060.1"/>
    <property type="molecule type" value="Genomic_DNA"/>
</dbReference>
<name>A0ABD2ZNY6_9GENT</name>
<evidence type="ECO:0000313" key="2">
    <source>
        <dbReference type="Proteomes" id="UP001630127"/>
    </source>
</evidence>
<proteinExistence type="predicted"/>
<dbReference type="Proteomes" id="UP001630127">
    <property type="component" value="Unassembled WGS sequence"/>
</dbReference>
<gene>
    <name evidence="1" type="ORF">ACH5RR_018209</name>
</gene>
<reference evidence="1 2" key="1">
    <citation type="submission" date="2024-11" db="EMBL/GenBank/DDBJ databases">
        <title>A near-complete genome assembly of Cinchona calisaya.</title>
        <authorList>
            <person name="Lian D.C."/>
            <person name="Zhao X.W."/>
            <person name="Wei L."/>
        </authorList>
    </citation>
    <scope>NUCLEOTIDE SEQUENCE [LARGE SCALE GENOMIC DNA]</scope>
    <source>
        <tissue evidence="1">Nenye</tissue>
    </source>
</reference>
<keyword evidence="2" id="KW-1185">Reference proteome</keyword>
<organism evidence="1 2">
    <name type="scientific">Cinchona calisaya</name>
    <dbReference type="NCBI Taxonomy" id="153742"/>
    <lineage>
        <taxon>Eukaryota</taxon>
        <taxon>Viridiplantae</taxon>
        <taxon>Streptophyta</taxon>
        <taxon>Embryophyta</taxon>
        <taxon>Tracheophyta</taxon>
        <taxon>Spermatophyta</taxon>
        <taxon>Magnoliopsida</taxon>
        <taxon>eudicotyledons</taxon>
        <taxon>Gunneridae</taxon>
        <taxon>Pentapetalae</taxon>
        <taxon>asterids</taxon>
        <taxon>lamiids</taxon>
        <taxon>Gentianales</taxon>
        <taxon>Rubiaceae</taxon>
        <taxon>Cinchonoideae</taxon>
        <taxon>Cinchoneae</taxon>
        <taxon>Cinchona</taxon>
    </lineage>
</organism>
<dbReference type="AlphaFoldDB" id="A0ABD2ZNY6"/>
<protein>
    <submittedName>
        <fullName evidence="1">Uncharacterized protein</fullName>
    </submittedName>
</protein>
<sequence>MHKGCSGNKTCNFRIFEGVCTKRTNYEKRSYDPTDYESIDKTEFWEVEKEPNGELDYEELEVELEELPVDVDIECSNSQQVEGLV</sequence>
<evidence type="ECO:0000313" key="1">
    <source>
        <dbReference type="EMBL" id="KAL3520060.1"/>
    </source>
</evidence>
<comment type="caution">
    <text evidence="1">The sequence shown here is derived from an EMBL/GenBank/DDBJ whole genome shotgun (WGS) entry which is preliminary data.</text>
</comment>